<accession>T0BXN2</accession>
<dbReference type="PROSITE" id="PS51257">
    <property type="entry name" value="PROKAR_LIPOPROTEIN"/>
    <property type="match status" value="1"/>
</dbReference>
<dbReference type="OrthoDB" id="9814427at2"/>
<organism evidence="4 5">
    <name type="scientific">Alicyclobacillus acidoterrestris (strain ATCC 49025 / DSM 3922 / CIP 106132 / NCIMB 13137 / GD3B)</name>
    <dbReference type="NCBI Taxonomy" id="1356854"/>
    <lineage>
        <taxon>Bacteria</taxon>
        <taxon>Bacillati</taxon>
        <taxon>Bacillota</taxon>
        <taxon>Bacilli</taxon>
        <taxon>Bacillales</taxon>
        <taxon>Alicyclobacillaceae</taxon>
        <taxon>Alicyclobacillus</taxon>
    </lineage>
</organism>
<evidence type="ECO:0000313" key="4">
    <source>
        <dbReference type="EMBL" id="UNO48420.1"/>
    </source>
</evidence>
<comment type="similarity">
    <text evidence="2">Belongs to the bacterial solute-binding protein 2 family.</text>
</comment>
<dbReference type="GO" id="GO:0030246">
    <property type="term" value="F:carbohydrate binding"/>
    <property type="evidence" value="ECO:0007669"/>
    <property type="project" value="UniProtKB-ARBA"/>
</dbReference>
<dbReference type="eggNOG" id="COG1879">
    <property type="taxonomic scope" value="Bacteria"/>
</dbReference>
<name>T0BXN2_ALIAG</name>
<reference evidence="5" key="1">
    <citation type="journal article" date="2022" name="G3 (Bethesda)">
        <title>Unveiling the complete genome sequence of Alicyclobacillus acidoterrestris DSM 3922T, a taint-producing strain.</title>
        <authorList>
            <person name="Leonardo I.C."/>
            <person name="Barreto Crespo M.T."/>
            <person name="Gaspar F.B."/>
        </authorList>
    </citation>
    <scope>NUCLEOTIDE SEQUENCE [LARGE SCALE GENOMIC DNA]</scope>
    <source>
        <strain evidence="5">DSM 3922</strain>
    </source>
</reference>
<evidence type="ECO:0000313" key="5">
    <source>
        <dbReference type="Proteomes" id="UP000829401"/>
    </source>
</evidence>
<dbReference type="PANTHER" id="PTHR46847:SF1">
    <property type="entry name" value="D-ALLOSE-BINDING PERIPLASMIC PROTEIN-RELATED"/>
    <property type="match status" value="1"/>
</dbReference>
<dbReference type="InterPro" id="IPR025997">
    <property type="entry name" value="SBP_2_dom"/>
</dbReference>
<dbReference type="AlphaFoldDB" id="T0BXN2"/>
<evidence type="ECO:0000256" key="3">
    <source>
        <dbReference type="ARBA" id="ARBA00022729"/>
    </source>
</evidence>
<dbReference type="InterPro" id="IPR028082">
    <property type="entry name" value="Peripla_BP_I"/>
</dbReference>
<dbReference type="RefSeq" id="WP_021297063.1">
    <property type="nucleotide sequence ID" value="NZ_AURB01000141.1"/>
</dbReference>
<evidence type="ECO:0000256" key="1">
    <source>
        <dbReference type="ARBA" id="ARBA00004196"/>
    </source>
</evidence>
<dbReference type="Proteomes" id="UP000829401">
    <property type="component" value="Chromosome"/>
</dbReference>
<dbReference type="SUPFAM" id="SSF53822">
    <property type="entry name" value="Periplasmic binding protein-like I"/>
    <property type="match status" value="1"/>
</dbReference>
<keyword evidence="5" id="KW-1185">Reference proteome</keyword>
<dbReference type="GO" id="GO:0030313">
    <property type="term" value="C:cell envelope"/>
    <property type="evidence" value="ECO:0007669"/>
    <property type="project" value="UniProtKB-SubCell"/>
</dbReference>
<dbReference type="PANTHER" id="PTHR46847">
    <property type="entry name" value="D-ALLOSE-BINDING PERIPLASMIC PROTEIN-RELATED"/>
    <property type="match status" value="1"/>
</dbReference>
<dbReference type="STRING" id="1356854.N007_10035"/>
<gene>
    <name evidence="4" type="ORF">K1I37_17400</name>
</gene>
<comment type="subcellular location">
    <subcellularLocation>
        <location evidence="1">Cell envelope</location>
    </subcellularLocation>
</comment>
<dbReference type="KEGG" id="aaco:K1I37_17400"/>
<proteinExistence type="inferred from homology"/>
<protein>
    <submittedName>
        <fullName evidence="4">Substrate-binding domain-containing protein</fullName>
    </submittedName>
</protein>
<sequence>MKTWKIAALSTLAVGVLVSGCGTTGSTSSSNTASNTSSTSGNATPSSSSSSASGKTIGFAVSTLNNPFFVAMQNGVQSEAQKDGLKVTVENGNNDAATQLNQVQDLIQQHVSAILLNPVDSNSLSSAVKLANQANIPVITLDRSVNFGKVATFIASDSVEAGKDAADQLIKALGGKGQVVELQGTIGASSEIDREKGFDQEIATAPGIKVIAKQTANFDRNTALNVMQNILQAHPDINGVFAQNDEMALGALKAIQQSGKKGIDIVGIDGEQEAITDVNNGLMYADIAQQPTQEGILGVDNAVKLINGQSVPKTVSSPLQLVTKGSSFKGF</sequence>
<accession>A0A9E6ZEX1</accession>
<dbReference type="Gene3D" id="3.40.50.2300">
    <property type="match status" value="2"/>
</dbReference>
<evidence type="ECO:0000256" key="2">
    <source>
        <dbReference type="ARBA" id="ARBA00007639"/>
    </source>
</evidence>
<keyword evidence="3" id="KW-0732">Signal</keyword>
<dbReference type="EMBL" id="CP080467">
    <property type="protein sequence ID" value="UNO48420.1"/>
    <property type="molecule type" value="Genomic_DNA"/>
</dbReference>
<dbReference type="Pfam" id="PF13407">
    <property type="entry name" value="Peripla_BP_4"/>
    <property type="match status" value="1"/>
</dbReference>